<dbReference type="SUPFAM" id="SSF51556">
    <property type="entry name" value="Metallo-dependent hydrolases"/>
    <property type="match status" value="1"/>
</dbReference>
<organism evidence="1 2">
    <name type="scientific">Apiospora phragmitis</name>
    <dbReference type="NCBI Taxonomy" id="2905665"/>
    <lineage>
        <taxon>Eukaryota</taxon>
        <taxon>Fungi</taxon>
        <taxon>Dikarya</taxon>
        <taxon>Ascomycota</taxon>
        <taxon>Pezizomycotina</taxon>
        <taxon>Sordariomycetes</taxon>
        <taxon>Xylariomycetidae</taxon>
        <taxon>Amphisphaeriales</taxon>
        <taxon>Apiosporaceae</taxon>
        <taxon>Apiospora</taxon>
    </lineage>
</organism>
<name>A0ABR1VDJ2_9PEZI</name>
<dbReference type="RefSeq" id="XP_066716574.1">
    <property type="nucleotide sequence ID" value="XM_066857305.1"/>
</dbReference>
<dbReference type="InterPro" id="IPR032466">
    <property type="entry name" value="Metal_Hydrolase"/>
</dbReference>
<gene>
    <name evidence="1" type="ORF">PG994_005896</name>
</gene>
<dbReference type="Gene3D" id="3.20.20.140">
    <property type="entry name" value="Metal-dependent hydrolases"/>
    <property type="match status" value="1"/>
</dbReference>
<protein>
    <submittedName>
        <fullName evidence="1">Cytosine deaminase</fullName>
    </submittedName>
</protein>
<sequence>MKLQNVILATESSDARWDLEVSDSVLQTKEATNADRGAPSSILLPPLCHPHIHLDKPYILTCNHAPSDRHPDYTDLAPQSGSFGEALASTSKAKERYTAEDLYLRGSQLLATSYQQGVTSMRAFVELDHVTGTLPLQAAIRLKQDFSHLVQVQICAFAQDPVFSTGHGEENRSTIEKALRDFDCSIDVLGSTPYVEQSEQDSVKNIDWAIRTAIEHGAHLDFHLDYNLDSSAGFLVEPVIRLLGEHQWTRRVDKSKTIVIGHCTHLTTLPSRKMLDMASSIRQQKLPLHFVGLPTSDLFMMGRPTEKQTTPHARPEAPFRQCIYTVRDWRSPAAGLLGGGLYQAGTVDDAELLFSCVSSRAREAIGLSNVGYEDLLKEGSEWRPLLLIENIKRMSVRPKPGYPDFEIPARQRVSIKDVVWDPPEVSLRSVVG</sequence>
<dbReference type="PANTHER" id="PTHR32027">
    <property type="entry name" value="CYTOSINE DEAMINASE"/>
    <property type="match status" value="1"/>
</dbReference>
<dbReference type="EMBL" id="JAQQWL010000006">
    <property type="protein sequence ID" value="KAK8069280.1"/>
    <property type="molecule type" value="Genomic_DNA"/>
</dbReference>
<evidence type="ECO:0000313" key="2">
    <source>
        <dbReference type="Proteomes" id="UP001480595"/>
    </source>
</evidence>
<evidence type="ECO:0000313" key="1">
    <source>
        <dbReference type="EMBL" id="KAK8069280.1"/>
    </source>
</evidence>
<dbReference type="Proteomes" id="UP001480595">
    <property type="component" value="Unassembled WGS sequence"/>
</dbReference>
<accession>A0ABR1VDJ2</accession>
<dbReference type="GeneID" id="92090368"/>
<keyword evidence="2" id="KW-1185">Reference proteome</keyword>
<dbReference type="PANTHER" id="PTHR32027:SF0">
    <property type="entry name" value="CYTOSINE DEAMINASE"/>
    <property type="match status" value="1"/>
</dbReference>
<dbReference type="InterPro" id="IPR052349">
    <property type="entry name" value="Metallo-hydrolase_Enzymes"/>
</dbReference>
<comment type="caution">
    <text evidence="1">The sequence shown here is derived from an EMBL/GenBank/DDBJ whole genome shotgun (WGS) entry which is preliminary data.</text>
</comment>
<reference evidence="1 2" key="1">
    <citation type="submission" date="2023-01" db="EMBL/GenBank/DDBJ databases">
        <title>Analysis of 21 Apiospora genomes using comparative genomics revels a genus with tremendous synthesis potential of carbohydrate active enzymes and secondary metabolites.</title>
        <authorList>
            <person name="Sorensen T."/>
        </authorList>
    </citation>
    <scope>NUCLEOTIDE SEQUENCE [LARGE SCALE GENOMIC DNA]</scope>
    <source>
        <strain evidence="1 2">CBS 135458</strain>
    </source>
</reference>
<proteinExistence type="predicted"/>